<organism evidence="1 2">
    <name type="scientific">Candidatus Argoarchaeum ethanivorans</name>
    <dbReference type="NCBI Taxonomy" id="2608793"/>
    <lineage>
        <taxon>Archaea</taxon>
        <taxon>Methanobacteriati</taxon>
        <taxon>Methanobacteriota</taxon>
        <taxon>Stenosarchaea group</taxon>
        <taxon>Methanomicrobia</taxon>
        <taxon>Methanosarcinales</taxon>
        <taxon>Methanosarcinales incertae sedis</taxon>
        <taxon>GOM Arc I cluster</taxon>
        <taxon>Candidatus Argoarchaeum</taxon>
    </lineage>
</organism>
<sequence>MNDNKELDDNTIVRWTPPGGSPISILEEIADEFDLETEIEDAQPSDAYIQPYDECDDGSCSNNMSDDIEGAGGRRNFISFIGTKAEVDKAYIRFRELMIERINRL</sequence>
<gene>
    <name evidence="1" type="ORF">ANIMEMIM_00246</name>
</gene>
<name>A0A811T6I7_9EURY</name>
<dbReference type="Proteomes" id="UP000637195">
    <property type="component" value="Unassembled WGS sequence"/>
</dbReference>
<accession>A0A811T6I7</accession>
<evidence type="ECO:0000313" key="1">
    <source>
        <dbReference type="EMBL" id="CAD6491921.1"/>
    </source>
</evidence>
<comment type="caution">
    <text evidence="1">The sequence shown here is derived from an EMBL/GenBank/DDBJ whole genome shotgun (WGS) entry which is preliminary data.</text>
</comment>
<proteinExistence type="predicted"/>
<dbReference type="AlphaFoldDB" id="A0A811T6I7"/>
<protein>
    <submittedName>
        <fullName evidence="1">Uncharacterized protein</fullName>
    </submittedName>
</protein>
<dbReference type="EMBL" id="CAJHIM010000017">
    <property type="protein sequence ID" value="CAD6491921.1"/>
    <property type="molecule type" value="Genomic_DNA"/>
</dbReference>
<evidence type="ECO:0000313" key="2">
    <source>
        <dbReference type="Proteomes" id="UP000637195"/>
    </source>
</evidence>
<reference evidence="1" key="1">
    <citation type="submission" date="2020-10" db="EMBL/GenBank/DDBJ databases">
        <authorList>
            <person name="Hahn C.J."/>
            <person name="Laso-Perez R."/>
            <person name="Vulcano F."/>
            <person name="Vaziourakis K.-M."/>
            <person name="Stokke R."/>
            <person name="Steen I.H."/>
            <person name="Teske A."/>
            <person name="Boetius A."/>
            <person name="Liebeke M."/>
            <person name="Amann R."/>
            <person name="Knittel K."/>
        </authorList>
    </citation>
    <scope>NUCLEOTIDE SEQUENCE</scope>
    <source>
        <strain evidence="1">Gfbio:e3339647-f889-4370-9287-4fb5cb688e4c:AG393N10_GoMArc1</strain>
    </source>
</reference>